<evidence type="ECO:0000259" key="1">
    <source>
        <dbReference type="Pfam" id="PF18040"/>
    </source>
</evidence>
<dbReference type="Pfam" id="PF18040">
    <property type="entry name" value="BPA_C"/>
    <property type="match status" value="1"/>
</dbReference>
<dbReference type="RefSeq" id="WP_379714672.1">
    <property type="nucleotide sequence ID" value="NZ_JBHTBS010000010.1"/>
</dbReference>
<feature type="domain" description="Beta-porphyranase A C-terminal" evidence="1">
    <location>
        <begin position="540"/>
        <end position="632"/>
    </location>
</feature>
<dbReference type="CDD" id="cd21510">
    <property type="entry name" value="agarase_cat"/>
    <property type="match status" value="1"/>
</dbReference>
<protein>
    <submittedName>
        <fullName evidence="3">Agarase</fullName>
    </submittedName>
</protein>
<dbReference type="Gene3D" id="2.60.120.1200">
    <property type="match status" value="1"/>
</dbReference>
<keyword evidence="4" id="KW-1185">Reference proteome</keyword>
<evidence type="ECO:0000313" key="4">
    <source>
        <dbReference type="Proteomes" id="UP001596472"/>
    </source>
</evidence>
<accession>A0ABW2LAW5</accession>
<organism evidence="3 4">
    <name type="scientific">Haloferula chungangensis</name>
    <dbReference type="NCBI Taxonomy" id="1048331"/>
    <lineage>
        <taxon>Bacteria</taxon>
        <taxon>Pseudomonadati</taxon>
        <taxon>Verrucomicrobiota</taxon>
        <taxon>Verrucomicrobiia</taxon>
        <taxon>Verrucomicrobiales</taxon>
        <taxon>Verrucomicrobiaceae</taxon>
        <taxon>Haloferula</taxon>
    </lineage>
</organism>
<reference evidence="4" key="1">
    <citation type="journal article" date="2019" name="Int. J. Syst. Evol. Microbiol.">
        <title>The Global Catalogue of Microorganisms (GCM) 10K type strain sequencing project: providing services to taxonomists for standard genome sequencing and annotation.</title>
        <authorList>
            <consortium name="The Broad Institute Genomics Platform"/>
            <consortium name="The Broad Institute Genome Sequencing Center for Infectious Disease"/>
            <person name="Wu L."/>
            <person name="Ma J."/>
        </authorList>
    </citation>
    <scope>NUCLEOTIDE SEQUENCE [LARGE SCALE GENOMIC DNA]</scope>
    <source>
        <strain evidence="4">CGMCC 4.1467</strain>
    </source>
</reference>
<dbReference type="SUPFAM" id="SSF51445">
    <property type="entry name" value="(Trans)glycosidases"/>
    <property type="match status" value="1"/>
</dbReference>
<dbReference type="Proteomes" id="UP001596472">
    <property type="component" value="Unassembled WGS sequence"/>
</dbReference>
<evidence type="ECO:0000259" key="2">
    <source>
        <dbReference type="Pfam" id="PF18206"/>
    </source>
</evidence>
<evidence type="ECO:0000313" key="3">
    <source>
        <dbReference type="EMBL" id="MFC7338813.1"/>
    </source>
</evidence>
<comment type="caution">
    <text evidence="3">The sequence shown here is derived from an EMBL/GenBank/DDBJ whole genome shotgun (WGS) entry which is preliminary data.</text>
</comment>
<feature type="domain" description="Porphyranase beta-sandwich" evidence="2">
    <location>
        <begin position="430"/>
        <end position="528"/>
    </location>
</feature>
<name>A0ABW2LAW5_9BACT</name>
<proteinExistence type="predicted"/>
<dbReference type="Gene3D" id="3.20.20.80">
    <property type="entry name" value="Glycosidases"/>
    <property type="match status" value="1"/>
</dbReference>
<gene>
    <name evidence="3" type="ORF">ACFQY0_16575</name>
</gene>
<dbReference type="InterPro" id="IPR040527">
    <property type="entry name" value="Beta-sand_Porphyrn"/>
</dbReference>
<dbReference type="EMBL" id="JBHTBS010000010">
    <property type="protein sequence ID" value="MFC7338813.1"/>
    <property type="molecule type" value="Genomic_DNA"/>
</dbReference>
<sequence length="634" mass="71916">MIHFPAGLLSLTSFLTLNSTALSQHRAADISFDPGIRREIGGISEFDRKKFITIHAGSGESDWVGEEDKLKHLVDDLDVYFGRHTGAITWTLSQMKEDPANKGHVHFPFMEMYARQERARYQSQSHLHPYAERDDLIVATQLHPFWPDGALITPPDGSAPWSIANAAASGQAMGYWLNMFTGGDGPPRPRYFEIVNEPVYELQKENKDASLRQIWEYHRDAAKAIRRLNQDVLIGGYTAAFPDVEKDDFREWHERWKDFIDVTGDSMDFYSLHLYDFPGINHGQQMYRKGAHLEGTLDMIEHYATLKFGKPKPFVISEYGSQLHDWFNQPWSPNRDWLCLKAINSMLLQFMTRPDQIAKTIPFITVKAEWGNNEGGSGFPYYWRLLRKENEPQSFTGDYVFSDQIKFYQLWSEVRGTRILTHSSDPNLLADAYADGNKLHLIINNLTTAPSLLNLQPADVPGNAITRTHIRHLYPTTEGPRLDAYERTQESAALGLGSESTMILSFIYEKPLAQSSTVDERKYYATSHFHPITADQPVDYTIAKVQPGQNGKATLRLGVGRAHGKKLTPTITFNGEILRAPGFYRGRDQTDRPSFFGIYEIPVSPDLIKAENKVTITFPDTGGHLSSLALQILN</sequence>
<dbReference type="Pfam" id="PF18206">
    <property type="entry name" value="Porphyrn_cat_1"/>
    <property type="match status" value="1"/>
</dbReference>
<dbReference type="InterPro" id="IPR041224">
    <property type="entry name" value="BPA_C"/>
</dbReference>
<dbReference type="InterPro" id="IPR017853">
    <property type="entry name" value="GH"/>
</dbReference>